<evidence type="ECO:0000313" key="4">
    <source>
        <dbReference type="RefSeq" id="XP_027109033.1"/>
    </source>
</evidence>
<reference evidence="4" key="2">
    <citation type="submission" date="2025-08" db="UniProtKB">
        <authorList>
            <consortium name="RefSeq"/>
        </authorList>
    </citation>
    <scope>IDENTIFICATION</scope>
    <source>
        <tissue evidence="4">Leaves</tissue>
    </source>
</reference>
<dbReference type="AlphaFoldDB" id="A0A6P6W125"/>
<dbReference type="GeneID" id="113728872"/>
<dbReference type="GO" id="GO:0080188">
    <property type="term" value="P:gene silencing by siRNA-directed DNA methylation"/>
    <property type="evidence" value="ECO:0007669"/>
    <property type="project" value="InterPro"/>
</dbReference>
<dbReference type="RefSeq" id="XP_027109033.1">
    <property type="nucleotide sequence ID" value="XM_027253232.1"/>
</dbReference>
<gene>
    <name evidence="4" type="primary">LOC113728872</name>
</gene>
<dbReference type="PANTHER" id="PTHR21596">
    <property type="entry name" value="RIBONUCLEASE P SUBUNIT P38"/>
    <property type="match status" value="1"/>
</dbReference>
<name>A0A6P6W125_COFAR</name>
<reference evidence="3" key="1">
    <citation type="journal article" date="2025" name="Foods">
        <title>Unveiling the Microbial Signatures of Arabica Coffee Cherries: Insights into Ripeness Specific Diversity, Functional Traits, and Implications for Quality and Safety.</title>
        <authorList>
            <consortium name="RefSeq"/>
            <person name="Tenea G.N."/>
            <person name="Cifuentes V."/>
            <person name="Reyes P."/>
            <person name="Cevallos-Vallejos M."/>
        </authorList>
    </citation>
    <scope>NUCLEOTIDE SEQUENCE [LARGE SCALE GENOMIC DNA]</scope>
</reference>
<dbReference type="InterPro" id="IPR005379">
    <property type="entry name" value="FDM1-5/IDN2_XH"/>
</dbReference>
<sequence>MSQDAVSCDNPANDPLELACIQQLATAGLILKLVEEQEDNSADDPLYNVCVKQLATAGKVLKLVEDQKKKVEAELRKMSELKGQLNTKDVEANSYQHAICVLRRFAHEDEEKMKQTQEELLQRVEEVNDLQTLNQHLIVKERATNDESTEARKELIVSLAHFLDDQSDIRIKRLGEIDILPLQIAVQRKFTTAESFIEAARLCSLWQSKIENPEWHPFRIVGDTEILDEEDEALVDLQMEWGGEAYAAVVTALKEMNECNPSGRRITPELWNFAEGRRAIH</sequence>
<keyword evidence="3" id="KW-1185">Reference proteome</keyword>
<feature type="domain" description="Factor of DNA methylation 1-5/IDN2" evidence="2">
    <location>
        <begin position="172"/>
        <end position="279"/>
    </location>
</feature>
<evidence type="ECO:0000313" key="3">
    <source>
        <dbReference type="Proteomes" id="UP001652660"/>
    </source>
</evidence>
<feature type="coiled-coil region" evidence="1">
    <location>
        <begin position="61"/>
        <end position="130"/>
    </location>
</feature>
<dbReference type="Proteomes" id="UP001652660">
    <property type="component" value="Chromosome 2e"/>
</dbReference>
<dbReference type="PANTHER" id="PTHR21596:SF3">
    <property type="entry name" value="FACTOR OF DNA METHYLATION 1-RELATED"/>
    <property type="match status" value="1"/>
</dbReference>
<dbReference type="OrthoDB" id="1892195at2759"/>
<evidence type="ECO:0000259" key="2">
    <source>
        <dbReference type="Pfam" id="PF03469"/>
    </source>
</evidence>
<organism evidence="3 4">
    <name type="scientific">Coffea arabica</name>
    <name type="common">Arabian coffee</name>
    <dbReference type="NCBI Taxonomy" id="13443"/>
    <lineage>
        <taxon>Eukaryota</taxon>
        <taxon>Viridiplantae</taxon>
        <taxon>Streptophyta</taxon>
        <taxon>Embryophyta</taxon>
        <taxon>Tracheophyta</taxon>
        <taxon>Spermatophyta</taxon>
        <taxon>Magnoliopsida</taxon>
        <taxon>eudicotyledons</taxon>
        <taxon>Gunneridae</taxon>
        <taxon>Pentapetalae</taxon>
        <taxon>asterids</taxon>
        <taxon>lamiids</taxon>
        <taxon>Gentianales</taxon>
        <taxon>Rubiaceae</taxon>
        <taxon>Ixoroideae</taxon>
        <taxon>Gardenieae complex</taxon>
        <taxon>Bertiereae - Coffeeae clade</taxon>
        <taxon>Coffeeae</taxon>
        <taxon>Coffea</taxon>
    </lineage>
</organism>
<accession>A0A6P6W125</accession>
<keyword evidence="1" id="KW-0175">Coiled coil</keyword>
<dbReference type="InterPro" id="IPR045177">
    <property type="entry name" value="FDM1-5/IDN2"/>
</dbReference>
<protein>
    <submittedName>
        <fullName evidence="4">Factor of DNA methylation 5-like</fullName>
    </submittedName>
</protein>
<evidence type="ECO:0000256" key="1">
    <source>
        <dbReference type="SAM" id="Coils"/>
    </source>
</evidence>
<dbReference type="Pfam" id="PF03469">
    <property type="entry name" value="XH"/>
    <property type="match status" value="1"/>
</dbReference>
<proteinExistence type="predicted"/>